<name>A0A422QRI3_9BURK</name>
<keyword evidence="1" id="KW-0732">Signal</keyword>
<gene>
    <name evidence="3" type="ORF">NM04_00980</name>
</gene>
<organism evidence="3 4">
    <name type="scientific">Massilia aurea</name>
    <dbReference type="NCBI Taxonomy" id="373040"/>
    <lineage>
        <taxon>Bacteria</taxon>
        <taxon>Pseudomonadati</taxon>
        <taxon>Pseudomonadota</taxon>
        <taxon>Betaproteobacteria</taxon>
        <taxon>Burkholderiales</taxon>
        <taxon>Oxalobacteraceae</taxon>
        <taxon>Telluria group</taxon>
        <taxon>Massilia</taxon>
    </lineage>
</organism>
<feature type="region of interest" description="Disordered" evidence="2">
    <location>
        <begin position="224"/>
        <end position="250"/>
    </location>
</feature>
<dbReference type="Pfam" id="PF13517">
    <property type="entry name" value="FG-GAP_3"/>
    <property type="match status" value="1"/>
</dbReference>
<dbReference type="Gene3D" id="2.130.10.130">
    <property type="entry name" value="Integrin alpha, N-terminal"/>
    <property type="match status" value="1"/>
</dbReference>
<dbReference type="AlphaFoldDB" id="A0A422QRI3"/>
<dbReference type="EMBL" id="JSAB01000007">
    <property type="protein sequence ID" value="RNF32593.1"/>
    <property type="molecule type" value="Genomic_DNA"/>
</dbReference>
<protein>
    <submittedName>
        <fullName evidence="3">Uncharacterized protein</fullName>
    </submittedName>
</protein>
<dbReference type="Proteomes" id="UP000283254">
    <property type="component" value="Unassembled WGS sequence"/>
</dbReference>
<dbReference type="InterPro" id="IPR028994">
    <property type="entry name" value="Integrin_alpha_N"/>
</dbReference>
<evidence type="ECO:0000256" key="1">
    <source>
        <dbReference type="ARBA" id="ARBA00022729"/>
    </source>
</evidence>
<feature type="compositionally biased region" description="Polar residues" evidence="2">
    <location>
        <begin position="241"/>
        <end position="250"/>
    </location>
</feature>
<sequence>MAMALALAIKTILCRSSLKTSLANAGRTITTTLFIRLVRLSTLWGKIMSSAIYDFSFDSFQITNTRSRHTDTDFVTFSVTVGSKEPLTAVKYMGDLNNGTYKPGLVFRGVVVGDGETVVVSYLIVNKGHTAEHRSKIEQDLEKAARELGSKAAQAASTAAVGAAGAAIGAALGTGIFPIVGTAIGALTGWLVSKGAAFGIDLIFANCDGPVAGAVHPFTSAQLRQSTDNDKPHAARDDTPGTDSPTGCGSNSHYYVNWSVRKVGEGQPDVVPRARPGASQRTGDVDGDGKAELIVTSAWGMGMLKQTGATMASPIMAPNGTRFGDWLLNTGDNTVGPVADYDGDGNAEILMTSPWGIGILKLAGGTLASRMMAPNTTRFGDWALDTVVTRLLAVGDLDGDGQQEIVATGPSGIAILKLTGATLTPLMVADNVARVGDWSLDTVNDQFGPIADYDGDGSDEILVSSAWGVGILKLAGGTLQTCMMAPNGTRFGGWVLDTSLNRFGPAGDYDGDGRAETLVTSAGRLALLKLTGGTLDAPMMQPTGTRFGGWLVDGGANRFGPAADYDGDGRAELLVTSPWGIGILKQAGNTMTSSMLAPNGTQLGAWLLDSSCNQFGLAADYDGDGRDEILVTSPWGLGILKLSGDTLGASMLAANGTGLGDWAVDARDEQLLGQAWCTS</sequence>
<accession>A0A422QRI3</accession>
<comment type="caution">
    <text evidence="3">The sequence shown here is derived from an EMBL/GenBank/DDBJ whole genome shotgun (WGS) entry which is preliminary data.</text>
</comment>
<keyword evidence="4" id="KW-1185">Reference proteome</keyword>
<evidence type="ECO:0000313" key="3">
    <source>
        <dbReference type="EMBL" id="RNF32593.1"/>
    </source>
</evidence>
<dbReference type="OrthoDB" id="6064917at2"/>
<feature type="region of interest" description="Disordered" evidence="2">
    <location>
        <begin position="267"/>
        <end position="287"/>
    </location>
</feature>
<evidence type="ECO:0000256" key="2">
    <source>
        <dbReference type="SAM" id="MobiDB-lite"/>
    </source>
</evidence>
<dbReference type="SUPFAM" id="SSF69318">
    <property type="entry name" value="Integrin alpha N-terminal domain"/>
    <property type="match status" value="1"/>
</dbReference>
<evidence type="ECO:0000313" key="4">
    <source>
        <dbReference type="Proteomes" id="UP000283254"/>
    </source>
</evidence>
<reference evidence="3" key="1">
    <citation type="submission" date="2014-10" db="EMBL/GenBank/DDBJ databases">
        <title>Massilia sp. genome.</title>
        <authorList>
            <person name="Xu B."/>
            <person name="Dai L."/>
            <person name="Huang Z."/>
        </authorList>
    </citation>
    <scope>NUCLEOTIDE SEQUENCE [LARGE SCALE GENOMIC DNA]</scope>
    <source>
        <strain evidence="3">CFS-1</strain>
    </source>
</reference>
<feature type="compositionally biased region" description="Basic and acidic residues" evidence="2">
    <location>
        <begin position="227"/>
        <end position="239"/>
    </location>
</feature>
<proteinExistence type="predicted"/>
<dbReference type="InterPro" id="IPR013517">
    <property type="entry name" value="FG-GAP"/>
</dbReference>